<dbReference type="InterPro" id="IPR001059">
    <property type="entry name" value="Transl_elong_P/YeiP_cen"/>
</dbReference>
<gene>
    <name evidence="4" type="ORF">BCR41DRAFT_360734</name>
</gene>
<dbReference type="InterPro" id="IPR008991">
    <property type="entry name" value="Translation_prot_SH3-like_sf"/>
</dbReference>
<feature type="domain" description="Elongation factor P C-terminal" evidence="2">
    <location>
        <begin position="177"/>
        <end position="232"/>
    </location>
</feature>
<dbReference type="Pfam" id="PF01132">
    <property type="entry name" value="EFP"/>
    <property type="match status" value="1"/>
</dbReference>
<dbReference type="GO" id="GO:0005829">
    <property type="term" value="C:cytosol"/>
    <property type="evidence" value="ECO:0007669"/>
    <property type="project" value="UniProtKB-ARBA"/>
</dbReference>
<dbReference type="EMBL" id="MCFF01000044">
    <property type="protein sequence ID" value="ORZ06809.1"/>
    <property type="molecule type" value="Genomic_DNA"/>
</dbReference>
<comment type="caution">
    <text evidence="4">The sequence shown here is derived from an EMBL/GenBank/DDBJ whole genome shotgun (WGS) entry which is preliminary data.</text>
</comment>
<dbReference type="GO" id="GO:0043043">
    <property type="term" value="P:peptide biosynthetic process"/>
    <property type="evidence" value="ECO:0007669"/>
    <property type="project" value="InterPro"/>
</dbReference>
<comment type="similarity">
    <text evidence="1">Belongs to the elongation factor P family.</text>
</comment>
<evidence type="ECO:0000259" key="2">
    <source>
        <dbReference type="SMART" id="SM00841"/>
    </source>
</evidence>
<organism evidence="4 5">
    <name type="scientific">Lobosporangium transversale</name>
    <dbReference type="NCBI Taxonomy" id="64571"/>
    <lineage>
        <taxon>Eukaryota</taxon>
        <taxon>Fungi</taxon>
        <taxon>Fungi incertae sedis</taxon>
        <taxon>Mucoromycota</taxon>
        <taxon>Mortierellomycotina</taxon>
        <taxon>Mortierellomycetes</taxon>
        <taxon>Mortierellales</taxon>
        <taxon>Mortierellaceae</taxon>
        <taxon>Lobosporangium</taxon>
    </lineage>
</organism>
<dbReference type="PANTHER" id="PTHR30053:SF14">
    <property type="entry name" value="TRANSLATION ELONGATION FACTOR KOW-LIKE DOMAIN-CONTAINING PROTEIN"/>
    <property type="match status" value="1"/>
</dbReference>
<keyword evidence="5" id="KW-1185">Reference proteome</keyword>
<dbReference type="Proteomes" id="UP000193648">
    <property type="component" value="Unassembled WGS sequence"/>
</dbReference>
<evidence type="ECO:0000313" key="5">
    <source>
        <dbReference type="Proteomes" id="UP000193648"/>
    </source>
</evidence>
<dbReference type="Pfam" id="PF09285">
    <property type="entry name" value="Elong-fact-P_C"/>
    <property type="match status" value="1"/>
</dbReference>
<name>A0A1Y2GE34_9FUNG</name>
<evidence type="ECO:0000259" key="3">
    <source>
        <dbReference type="SMART" id="SM01185"/>
    </source>
</evidence>
<dbReference type="InterPro" id="IPR013185">
    <property type="entry name" value="Transl_elong_KOW-like"/>
</dbReference>
<dbReference type="InterPro" id="IPR013852">
    <property type="entry name" value="Transl_elong_P/YeiP_CS"/>
</dbReference>
<evidence type="ECO:0000256" key="1">
    <source>
        <dbReference type="ARBA" id="ARBA00009479"/>
    </source>
</evidence>
<dbReference type="PROSITE" id="PS01275">
    <property type="entry name" value="EFP"/>
    <property type="match status" value="1"/>
</dbReference>
<dbReference type="InterPro" id="IPR020599">
    <property type="entry name" value="Transl_elong_fac_P/YeiP"/>
</dbReference>
<evidence type="ECO:0008006" key="6">
    <source>
        <dbReference type="Google" id="ProtNLM"/>
    </source>
</evidence>
<dbReference type="InterPro" id="IPR015365">
    <property type="entry name" value="Elong-fact-P_C"/>
</dbReference>
<dbReference type="InParanoid" id="A0A1Y2GE34"/>
<accession>A0A1Y2GE34</accession>
<dbReference type="OrthoDB" id="7025426at2759"/>
<dbReference type="PANTHER" id="PTHR30053">
    <property type="entry name" value="ELONGATION FACTOR P"/>
    <property type="match status" value="1"/>
</dbReference>
<reference evidence="4 5" key="1">
    <citation type="submission" date="2016-07" db="EMBL/GenBank/DDBJ databases">
        <title>Pervasive Adenine N6-methylation of Active Genes in Fungi.</title>
        <authorList>
            <consortium name="DOE Joint Genome Institute"/>
            <person name="Mondo S.J."/>
            <person name="Dannebaum R.O."/>
            <person name="Kuo R.C."/>
            <person name="Labutti K."/>
            <person name="Haridas S."/>
            <person name="Kuo A."/>
            <person name="Salamov A."/>
            <person name="Ahrendt S.R."/>
            <person name="Lipzen A."/>
            <person name="Sullivan W."/>
            <person name="Andreopoulos W.B."/>
            <person name="Clum A."/>
            <person name="Lindquist E."/>
            <person name="Daum C."/>
            <person name="Ramamoorthy G.K."/>
            <person name="Gryganskyi A."/>
            <person name="Culley D."/>
            <person name="Magnuson J.K."/>
            <person name="James T.Y."/>
            <person name="O'Malley M.A."/>
            <person name="Stajich J.E."/>
            <person name="Spatafora J.W."/>
            <person name="Visel A."/>
            <person name="Grigoriev I.V."/>
        </authorList>
    </citation>
    <scope>NUCLEOTIDE SEQUENCE [LARGE SCALE GENOMIC DNA]</scope>
    <source>
        <strain evidence="4 5">NRRL 3116</strain>
    </source>
</reference>
<dbReference type="Gene3D" id="2.40.50.140">
    <property type="entry name" value="Nucleic acid-binding proteins"/>
    <property type="match status" value="2"/>
</dbReference>
<dbReference type="RefSeq" id="XP_021877730.1">
    <property type="nucleotide sequence ID" value="XM_022025413.1"/>
</dbReference>
<dbReference type="InterPro" id="IPR014722">
    <property type="entry name" value="Rib_uL2_dom2"/>
</dbReference>
<sequence length="233" mass="26524">MLRSRIFRAALGLCHSRQTIALQRSALPVYRALAQDQKHGFKTNVLQVRKGYVVEMNNTLSIVLKRETSVMGRGTSTVKLELQDLLSGTKHTERFRSDDMVEVTELNDRKCQFLYRNDGQIHLMDPDTFEMYEVSESVMEEKQIPMLQQDMIVHLSLYQSGPDEPEQPISIKLPTQATFVVKEAYPSAAQTNKGTVYKNADLDNGIRVQVPDFVNIGDRVVVDTETGKYVRRA</sequence>
<dbReference type="SMART" id="SM00841">
    <property type="entry name" value="Elong-fact-P_C"/>
    <property type="match status" value="1"/>
</dbReference>
<dbReference type="SUPFAM" id="SSF50104">
    <property type="entry name" value="Translation proteins SH3-like domain"/>
    <property type="match status" value="1"/>
</dbReference>
<dbReference type="Pfam" id="PF08207">
    <property type="entry name" value="EFP_N"/>
    <property type="match status" value="1"/>
</dbReference>
<dbReference type="SUPFAM" id="SSF50249">
    <property type="entry name" value="Nucleic acid-binding proteins"/>
    <property type="match status" value="2"/>
</dbReference>
<dbReference type="GeneID" id="33567257"/>
<evidence type="ECO:0000313" key="4">
    <source>
        <dbReference type="EMBL" id="ORZ06809.1"/>
    </source>
</evidence>
<dbReference type="SMART" id="SM01185">
    <property type="entry name" value="EFP"/>
    <property type="match status" value="1"/>
</dbReference>
<protein>
    <recommendedName>
        <fullName evidence="6">Elongation factor P</fullName>
    </recommendedName>
</protein>
<dbReference type="GO" id="GO:0003746">
    <property type="term" value="F:translation elongation factor activity"/>
    <property type="evidence" value="ECO:0007669"/>
    <property type="project" value="InterPro"/>
</dbReference>
<feature type="domain" description="Translation elongation factor P/YeiP central" evidence="3">
    <location>
        <begin position="108"/>
        <end position="169"/>
    </location>
</feature>
<dbReference type="FunFam" id="2.40.50.140:FF:000004">
    <property type="entry name" value="Elongation factor P"/>
    <property type="match status" value="1"/>
</dbReference>
<dbReference type="AlphaFoldDB" id="A0A1Y2GE34"/>
<dbReference type="InterPro" id="IPR012340">
    <property type="entry name" value="NA-bd_OB-fold"/>
</dbReference>
<proteinExistence type="inferred from homology"/>
<dbReference type="PIRSF" id="PIRSF005901">
    <property type="entry name" value="EF-P"/>
    <property type="match status" value="1"/>
</dbReference>
<dbReference type="STRING" id="64571.A0A1Y2GE34"/>
<dbReference type="Gene3D" id="2.30.30.30">
    <property type="match status" value="1"/>
</dbReference>